<dbReference type="Gene3D" id="3.40.640.10">
    <property type="entry name" value="Type I PLP-dependent aspartate aminotransferase-like (Major domain)"/>
    <property type="match status" value="1"/>
</dbReference>
<dbReference type="GO" id="GO:0008483">
    <property type="term" value="F:transaminase activity"/>
    <property type="evidence" value="ECO:0007669"/>
    <property type="project" value="UniProtKB-KW"/>
</dbReference>
<dbReference type="KEGG" id="aba:Acid345_4343"/>
<dbReference type="InterPro" id="IPR015424">
    <property type="entry name" value="PyrdxlP-dep_Trfase"/>
</dbReference>
<feature type="active site" description="Proton acceptor" evidence="3">
    <location>
        <position position="198"/>
    </location>
</feature>
<dbReference type="PANTHER" id="PTHR30244:SF36">
    <property type="entry name" value="3-OXO-GLUCOSE-6-PHOSPHATE:GLUTAMATE AMINOTRANSFERASE"/>
    <property type="match status" value="1"/>
</dbReference>
<dbReference type="Gene3D" id="3.90.1150.10">
    <property type="entry name" value="Aspartate Aminotransferase, domain 1"/>
    <property type="match status" value="1"/>
</dbReference>
<keyword evidence="6" id="KW-0032">Aminotransferase</keyword>
<keyword evidence="1 4" id="KW-0663">Pyridoxal phosphate</keyword>
<keyword evidence="6" id="KW-0808">Transferase</keyword>
<dbReference type="InterPro" id="IPR015422">
    <property type="entry name" value="PyrdxlP-dep_Trfase_small"/>
</dbReference>
<dbReference type="EnsemblBacteria" id="ABF43343">
    <property type="protein sequence ID" value="ABF43343"/>
    <property type="gene ID" value="Acid345_4343"/>
</dbReference>
<evidence type="ECO:0000256" key="5">
    <source>
        <dbReference type="RuleBase" id="RU004508"/>
    </source>
</evidence>
<dbReference type="STRING" id="204669.Acid345_4343"/>
<name>Q1IIF7_KORVE</name>
<dbReference type="SUPFAM" id="SSF53383">
    <property type="entry name" value="PLP-dependent transferases"/>
    <property type="match status" value="1"/>
</dbReference>
<protein>
    <submittedName>
        <fullName evidence="6">DegT/DnrJ/EryC1/StrS aminotransferase</fullName>
    </submittedName>
</protein>
<dbReference type="InterPro" id="IPR015421">
    <property type="entry name" value="PyrdxlP-dep_Trfase_major"/>
</dbReference>
<dbReference type="EMBL" id="CP000360">
    <property type="protein sequence ID" value="ABF43343.1"/>
    <property type="molecule type" value="Genomic_DNA"/>
</dbReference>
<proteinExistence type="inferred from homology"/>
<dbReference type="RefSeq" id="WP_011525140.1">
    <property type="nucleotide sequence ID" value="NC_008009.1"/>
</dbReference>
<dbReference type="HOGENOM" id="CLU_033332_6_0_0"/>
<dbReference type="AlphaFoldDB" id="Q1IIF7"/>
<sequence>MPDTSVTTTRIPMLDLKRQFAAIRDEVYAAMQEVCESQHLVLGEAVQAFERESAVYLGAKAAVGCASGTDALWLALVACDVKPGDSVITTSFSFFATASSIIRCGARPVFVDIHPDTLNLDPGQVEAKLYSAAALNLKAVMPVHLYGQCADMDRFERFGRDHSLKIVEDAAQAFGASWRGRRAGTLGHAAGFSFYPTKNLSAFGDGGLVTTNDNDLAEHVRRLRNHGSRVRYYHEELGWNSRLDSIQAAVLRVKLKYIDQWNARRREIAEFYDKLFVEVGLASPANRGGWAAKEPVRLLCTLTQAHHIYHQYVIRCMRRDDLRQHLSSRGIGSEIYYPVPLHMQECFNYLGYRAGDLPHTELAAKEVLALPIFPEITEEEQHRVVDAIREFYR</sequence>
<evidence type="ECO:0000256" key="1">
    <source>
        <dbReference type="ARBA" id="ARBA00022898"/>
    </source>
</evidence>
<dbReference type="GO" id="GO:0000271">
    <property type="term" value="P:polysaccharide biosynthetic process"/>
    <property type="evidence" value="ECO:0007669"/>
    <property type="project" value="TreeGrafter"/>
</dbReference>
<keyword evidence="7" id="KW-1185">Reference proteome</keyword>
<dbReference type="FunFam" id="3.40.640.10:FF:000089">
    <property type="entry name" value="Aminotransferase, DegT/DnrJ/EryC1/StrS family"/>
    <property type="match status" value="1"/>
</dbReference>
<evidence type="ECO:0000256" key="2">
    <source>
        <dbReference type="ARBA" id="ARBA00037999"/>
    </source>
</evidence>
<accession>Q1IIF7</accession>
<gene>
    <name evidence="6" type="ordered locus">Acid345_4343</name>
</gene>
<organism evidence="6 7">
    <name type="scientific">Koribacter versatilis (strain Ellin345)</name>
    <dbReference type="NCBI Taxonomy" id="204669"/>
    <lineage>
        <taxon>Bacteria</taxon>
        <taxon>Pseudomonadati</taxon>
        <taxon>Acidobacteriota</taxon>
        <taxon>Terriglobia</taxon>
        <taxon>Terriglobales</taxon>
        <taxon>Candidatus Korobacteraceae</taxon>
        <taxon>Candidatus Korobacter</taxon>
    </lineage>
</organism>
<evidence type="ECO:0000313" key="6">
    <source>
        <dbReference type="EMBL" id="ABF43343.1"/>
    </source>
</evidence>
<comment type="similarity">
    <text evidence="2 5">Belongs to the DegT/DnrJ/EryC1 family.</text>
</comment>
<dbReference type="eggNOG" id="COG0399">
    <property type="taxonomic scope" value="Bacteria"/>
</dbReference>
<dbReference type="InterPro" id="IPR000653">
    <property type="entry name" value="DegT/StrS_aminotransferase"/>
</dbReference>
<reference evidence="6 7" key="1">
    <citation type="journal article" date="2009" name="Appl. Environ. Microbiol.">
        <title>Three genomes from the phylum Acidobacteria provide insight into the lifestyles of these microorganisms in soils.</title>
        <authorList>
            <person name="Ward N.L."/>
            <person name="Challacombe J.F."/>
            <person name="Janssen P.H."/>
            <person name="Henrissat B."/>
            <person name="Coutinho P.M."/>
            <person name="Wu M."/>
            <person name="Xie G."/>
            <person name="Haft D.H."/>
            <person name="Sait M."/>
            <person name="Badger J."/>
            <person name="Barabote R.D."/>
            <person name="Bradley B."/>
            <person name="Brettin T.S."/>
            <person name="Brinkac L.M."/>
            <person name="Bruce D."/>
            <person name="Creasy T."/>
            <person name="Daugherty S.C."/>
            <person name="Davidsen T.M."/>
            <person name="DeBoy R.T."/>
            <person name="Detter J.C."/>
            <person name="Dodson R.J."/>
            <person name="Durkin A.S."/>
            <person name="Ganapathy A."/>
            <person name="Gwinn-Giglio M."/>
            <person name="Han C.S."/>
            <person name="Khouri H."/>
            <person name="Kiss H."/>
            <person name="Kothari S.P."/>
            <person name="Madupu R."/>
            <person name="Nelson K.E."/>
            <person name="Nelson W.C."/>
            <person name="Paulsen I."/>
            <person name="Penn K."/>
            <person name="Ren Q."/>
            <person name="Rosovitz M.J."/>
            <person name="Selengut J.D."/>
            <person name="Shrivastava S."/>
            <person name="Sullivan S.A."/>
            <person name="Tapia R."/>
            <person name="Thompson L.S."/>
            <person name="Watkins K.L."/>
            <person name="Yang Q."/>
            <person name="Yu C."/>
            <person name="Zafar N."/>
            <person name="Zhou L."/>
            <person name="Kuske C.R."/>
        </authorList>
    </citation>
    <scope>NUCLEOTIDE SEQUENCE [LARGE SCALE GENOMIC DNA]</scope>
    <source>
        <strain evidence="6 7">Ellin345</strain>
    </source>
</reference>
<dbReference type="Pfam" id="PF01041">
    <property type="entry name" value="DegT_DnrJ_EryC1"/>
    <property type="match status" value="1"/>
</dbReference>
<dbReference type="PANTHER" id="PTHR30244">
    <property type="entry name" value="TRANSAMINASE"/>
    <property type="match status" value="1"/>
</dbReference>
<evidence type="ECO:0000256" key="3">
    <source>
        <dbReference type="PIRSR" id="PIRSR000390-1"/>
    </source>
</evidence>
<dbReference type="PIRSF" id="PIRSF000390">
    <property type="entry name" value="PLP_StrS"/>
    <property type="match status" value="1"/>
</dbReference>
<dbReference type="GO" id="GO:0030170">
    <property type="term" value="F:pyridoxal phosphate binding"/>
    <property type="evidence" value="ECO:0007669"/>
    <property type="project" value="UniProtKB-ARBA"/>
</dbReference>
<feature type="modified residue" description="N6-(pyridoxal phosphate)lysine" evidence="4">
    <location>
        <position position="198"/>
    </location>
</feature>
<dbReference type="Proteomes" id="UP000002432">
    <property type="component" value="Chromosome"/>
</dbReference>
<dbReference type="CDD" id="cd00616">
    <property type="entry name" value="AHBA_syn"/>
    <property type="match status" value="1"/>
</dbReference>
<evidence type="ECO:0000256" key="4">
    <source>
        <dbReference type="PIRSR" id="PIRSR000390-2"/>
    </source>
</evidence>
<evidence type="ECO:0000313" key="7">
    <source>
        <dbReference type="Proteomes" id="UP000002432"/>
    </source>
</evidence>